<protein>
    <submittedName>
        <fullName evidence="1">Uncharacterized protein</fullName>
    </submittedName>
</protein>
<dbReference type="OrthoDB" id="418748at2759"/>
<evidence type="ECO:0000313" key="2">
    <source>
        <dbReference type="Proteomes" id="UP000838878"/>
    </source>
</evidence>
<organism evidence="1 2">
    <name type="scientific">Brenthis ino</name>
    <name type="common">lesser marbled fritillary</name>
    <dbReference type="NCBI Taxonomy" id="405034"/>
    <lineage>
        <taxon>Eukaryota</taxon>
        <taxon>Metazoa</taxon>
        <taxon>Ecdysozoa</taxon>
        <taxon>Arthropoda</taxon>
        <taxon>Hexapoda</taxon>
        <taxon>Insecta</taxon>
        <taxon>Pterygota</taxon>
        <taxon>Neoptera</taxon>
        <taxon>Endopterygota</taxon>
        <taxon>Lepidoptera</taxon>
        <taxon>Glossata</taxon>
        <taxon>Ditrysia</taxon>
        <taxon>Papilionoidea</taxon>
        <taxon>Nymphalidae</taxon>
        <taxon>Heliconiinae</taxon>
        <taxon>Argynnini</taxon>
        <taxon>Brenthis</taxon>
    </lineage>
</organism>
<dbReference type="Proteomes" id="UP000838878">
    <property type="component" value="Chromosome 13"/>
</dbReference>
<evidence type="ECO:0000313" key="1">
    <source>
        <dbReference type="EMBL" id="CAH0719179.1"/>
    </source>
</evidence>
<dbReference type="EMBL" id="OV170233">
    <property type="protein sequence ID" value="CAH0719179.1"/>
    <property type="molecule type" value="Genomic_DNA"/>
</dbReference>
<feature type="non-terminal residue" evidence="1">
    <location>
        <position position="206"/>
    </location>
</feature>
<sequence>MEDIEEYYETSNTIWEKFEIFCKAQATSSLDVSKGGVSTGKDPTWWNTNVKKKVSNKKQIFKEWQKSNNDFDKDRYKEAKSLAKRTVAQARAQSRETFYNKIENSKSDSEIFKIAKKRHNATLDVRINKYIKDKNDILLTKNTDINKRWYEYYESLLNEEYPSEHLIPLEPVRGPIEDLTLAEVQKAVSKMKNNKAVGPDEIPAEL</sequence>
<dbReference type="AlphaFoldDB" id="A0A8J9UHA3"/>
<accession>A0A8J9UHA3</accession>
<name>A0A8J9UHA3_9NEOP</name>
<gene>
    <name evidence="1" type="ORF">BINO364_LOCUS5554</name>
</gene>
<keyword evidence="2" id="KW-1185">Reference proteome</keyword>
<reference evidence="1" key="1">
    <citation type="submission" date="2021-12" db="EMBL/GenBank/DDBJ databases">
        <authorList>
            <person name="Martin H S."/>
        </authorList>
    </citation>
    <scope>NUCLEOTIDE SEQUENCE</scope>
</reference>
<proteinExistence type="predicted"/>